<protein>
    <submittedName>
        <fullName evidence="3">Urease accessory protein UreD</fullName>
    </submittedName>
</protein>
<dbReference type="GO" id="GO:0016151">
    <property type="term" value="F:nickel cation binding"/>
    <property type="evidence" value="ECO:0007669"/>
    <property type="project" value="InterPro"/>
</dbReference>
<evidence type="ECO:0000313" key="3">
    <source>
        <dbReference type="EMBL" id="ATB45272.1"/>
    </source>
</evidence>
<dbReference type="HAMAP" id="MF_01384">
    <property type="entry name" value="UreD"/>
    <property type="match status" value="1"/>
</dbReference>
<proteinExistence type="inferred from homology"/>
<gene>
    <name evidence="3" type="ORF">MYMAC_000857</name>
</gene>
<keyword evidence="4" id="KW-1185">Reference proteome</keyword>
<accession>A0A250JP71</accession>
<evidence type="ECO:0000256" key="2">
    <source>
        <dbReference type="ARBA" id="ARBA00023186"/>
    </source>
</evidence>
<dbReference type="PANTHER" id="PTHR33643:SF1">
    <property type="entry name" value="UREASE ACCESSORY PROTEIN D"/>
    <property type="match status" value="1"/>
</dbReference>
<dbReference type="EMBL" id="CP022203">
    <property type="protein sequence ID" value="ATB45272.1"/>
    <property type="molecule type" value="Genomic_DNA"/>
</dbReference>
<evidence type="ECO:0000313" key="4">
    <source>
        <dbReference type="Proteomes" id="UP000217343"/>
    </source>
</evidence>
<dbReference type="Pfam" id="PF01774">
    <property type="entry name" value="UreD"/>
    <property type="match status" value="1"/>
</dbReference>
<dbReference type="PANTHER" id="PTHR33643">
    <property type="entry name" value="UREASE ACCESSORY PROTEIN D"/>
    <property type="match status" value="1"/>
</dbReference>
<evidence type="ECO:0000256" key="1">
    <source>
        <dbReference type="ARBA" id="ARBA00007177"/>
    </source>
</evidence>
<comment type="similarity">
    <text evidence="1">Belongs to the UreD family.</text>
</comment>
<organism evidence="3 4">
    <name type="scientific">Corallococcus macrosporus DSM 14697</name>
    <dbReference type="NCBI Taxonomy" id="1189310"/>
    <lineage>
        <taxon>Bacteria</taxon>
        <taxon>Pseudomonadati</taxon>
        <taxon>Myxococcota</taxon>
        <taxon>Myxococcia</taxon>
        <taxon>Myxococcales</taxon>
        <taxon>Cystobacterineae</taxon>
        <taxon>Myxococcaceae</taxon>
        <taxon>Corallococcus</taxon>
    </lineage>
</organism>
<dbReference type="Proteomes" id="UP000217343">
    <property type="component" value="Chromosome"/>
</dbReference>
<dbReference type="AlphaFoldDB" id="A0A250JP71"/>
<sequence length="308" mass="32569">MTYIFTTIVQAIRLGALCSGRGCPRLVGVKRSEQMTVAQPRRAGFARLAFERTGPRTIVRTALAHSPLRLLTPRNHGHAAWAYTSSFGGGLVDGDQVSLEVDVAAGATALVASQGANRVYRSPRGCRSDLSARVEEGGLLAFVPDPTACFTGARYAQTLDVRLAPGASLVLADVLTAGRGASGERWAFAHYDSTLRVCVGGRALVDERWLLDPRQGALPERLGRFNALATVLLVGPALADAREALAARLAALPVTSRAELVPSVSPLGPDGLLLRAAAVSVEAVLHTTHAWLSFLPALLGDNPWARRA</sequence>
<dbReference type="InterPro" id="IPR002669">
    <property type="entry name" value="UreD"/>
</dbReference>
<keyword evidence="2" id="KW-0143">Chaperone</keyword>
<dbReference type="RefSeq" id="WP_239989346.1">
    <property type="nucleotide sequence ID" value="NZ_CP022203.1"/>
</dbReference>
<reference evidence="3 4" key="1">
    <citation type="submission" date="2017-06" db="EMBL/GenBank/DDBJ databases">
        <title>Sequencing and comparative analysis of myxobacterial genomes.</title>
        <authorList>
            <person name="Rupp O."/>
            <person name="Goesmann A."/>
            <person name="Sogaard-Andersen L."/>
        </authorList>
    </citation>
    <scope>NUCLEOTIDE SEQUENCE [LARGE SCALE GENOMIC DNA]</scope>
    <source>
        <strain evidence="3 4">DSM 14697</strain>
    </source>
</reference>
<dbReference type="KEGG" id="mmas:MYMAC_000857"/>
<name>A0A250JP71_9BACT</name>